<keyword evidence="4" id="KW-1185">Reference proteome</keyword>
<dbReference type="RefSeq" id="WP_152226313.1">
    <property type="nucleotide sequence ID" value="NZ_BAAALV010000002.1"/>
</dbReference>
<dbReference type="InterPro" id="IPR029044">
    <property type="entry name" value="Nucleotide-diphossugar_trans"/>
</dbReference>
<accession>A0ABP5AET4</accession>
<evidence type="ECO:0000256" key="1">
    <source>
        <dbReference type="SAM" id="MobiDB-lite"/>
    </source>
</evidence>
<proteinExistence type="predicted"/>
<dbReference type="SUPFAM" id="SSF53448">
    <property type="entry name" value="Nucleotide-diphospho-sugar transferases"/>
    <property type="match status" value="1"/>
</dbReference>
<evidence type="ECO:0000313" key="3">
    <source>
        <dbReference type="EMBL" id="GAA1911215.1"/>
    </source>
</evidence>
<evidence type="ECO:0000259" key="2">
    <source>
        <dbReference type="Pfam" id="PF12804"/>
    </source>
</evidence>
<dbReference type="InterPro" id="IPR025877">
    <property type="entry name" value="MobA-like_NTP_Trfase"/>
</dbReference>
<dbReference type="Pfam" id="PF12804">
    <property type="entry name" value="NTP_transf_3"/>
    <property type="match status" value="1"/>
</dbReference>
<gene>
    <name evidence="3" type="ORF">GCM10009688_15210</name>
</gene>
<comment type="caution">
    <text evidence="3">The sequence shown here is derived from an EMBL/GenBank/DDBJ whole genome shotgun (WGS) entry which is preliminary data.</text>
</comment>
<dbReference type="EMBL" id="BAAALV010000002">
    <property type="protein sequence ID" value="GAA1911215.1"/>
    <property type="molecule type" value="Genomic_DNA"/>
</dbReference>
<dbReference type="Proteomes" id="UP001500784">
    <property type="component" value="Unassembled WGS sequence"/>
</dbReference>
<evidence type="ECO:0000313" key="4">
    <source>
        <dbReference type="Proteomes" id="UP001500784"/>
    </source>
</evidence>
<feature type="region of interest" description="Disordered" evidence="1">
    <location>
        <begin position="180"/>
        <end position="207"/>
    </location>
</feature>
<name>A0ABP5AET4_9MICC</name>
<organism evidence="3 4">
    <name type="scientific">Arthrobacter gandavensis</name>
    <dbReference type="NCBI Taxonomy" id="169960"/>
    <lineage>
        <taxon>Bacteria</taxon>
        <taxon>Bacillati</taxon>
        <taxon>Actinomycetota</taxon>
        <taxon>Actinomycetes</taxon>
        <taxon>Micrococcales</taxon>
        <taxon>Micrococcaceae</taxon>
        <taxon>Arthrobacter</taxon>
    </lineage>
</organism>
<dbReference type="PANTHER" id="PTHR43777">
    <property type="entry name" value="MOLYBDENUM COFACTOR CYTIDYLYLTRANSFERASE"/>
    <property type="match status" value="1"/>
</dbReference>
<dbReference type="PANTHER" id="PTHR43777:SF1">
    <property type="entry name" value="MOLYBDENUM COFACTOR CYTIDYLYLTRANSFERASE"/>
    <property type="match status" value="1"/>
</dbReference>
<protein>
    <submittedName>
        <fullName evidence="3">Nucleotidyltransferase family protein</fullName>
    </submittedName>
</protein>
<feature type="domain" description="MobA-like NTP transferase" evidence="2">
    <location>
        <begin position="4"/>
        <end position="170"/>
    </location>
</feature>
<reference evidence="4" key="1">
    <citation type="journal article" date="2019" name="Int. J. Syst. Evol. Microbiol.">
        <title>The Global Catalogue of Microorganisms (GCM) 10K type strain sequencing project: providing services to taxonomists for standard genome sequencing and annotation.</title>
        <authorList>
            <consortium name="The Broad Institute Genomics Platform"/>
            <consortium name="The Broad Institute Genome Sequencing Center for Infectious Disease"/>
            <person name="Wu L."/>
            <person name="Ma J."/>
        </authorList>
    </citation>
    <scope>NUCLEOTIDE SEQUENCE [LARGE SCALE GENOMIC DNA]</scope>
    <source>
        <strain evidence="4">JCM 13316</strain>
    </source>
</reference>
<dbReference type="CDD" id="cd04182">
    <property type="entry name" value="GT_2_like_f"/>
    <property type="match status" value="1"/>
</dbReference>
<dbReference type="Gene3D" id="3.90.550.10">
    <property type="entry name" value="Spore Coat Polysaccharide Biosynthesis Protein SpsA, Chain A"/>
    <property type="match status" value="1"/>
</dbReference>
<sequence>MVSAVLLAAGAGIRLGRGPKALLPFHGRPLVEHLAAELRSGGCARVVVILGAGYARVHTEANLAGMHVVINPDWETGMGSSFRAGIAEAMALAPRDPVLVALADQPGVSASMVARLIARAAPARVSCAAYRLPGGNLMRGHPVLFAPQLARAAAAGAMGDSGARSFLAAHPGLVDLVECGPEGDGRDIDTPEDLDLLQGRAPNGPQE</sequence>